<dbReference type="InterPro" id="IPR027417">
    <property type="entry name" value="P-loop_NTPase"/>
</dbReference>
<dbReference type="AlphaFoldDB" id="A0A9P6JRM3"/>
<dbReference type="Proteomes" id="UP000807306">
    <property type="component" value="Unassembled WGS sequence"/>
</dbReference>
<evidence type="ECO:0000259" key="2">
    <source>
        <dbReference type="Pfam" id="PF01926"/>
    </source>
</evidence>
<dbReference type="GO" id="GO:0016787">
    <property type="term" value="F:hydrolase activity"/>
    <property type="evidence" value="ECO:0007669"/>
    <property type="project" value="UniProtKB-KW"/>
</dbReference>
<dbReference type="SUPFAM" id="SSF52540">
    <property type="entry name" value="P-loop containing nucleoside triphosphate hydrolases"/>
    <property type="match status" value="1"/>
</dbReference>
<keyword evidence="4" id="KW-1185">Reference proteome</keyword>
<dbReference type="Gene3D" id="3.40.50.300">
    <property type="entry name" value="P-loop containing nucleotide triphosphate hydrolases"/>
    <property type="match status" value="1"/>
</dbReference>
<feature type="domain" description="G" evidence="2">
    <location>
        <begin position="9"/>
        <end position="72"/>
    </location>
</feature>
<sequence>MAPKAEIIIAIMGATGVGKSKMIDNLTENTKWSGTSLLSVTQKIKSTKCMIQGTEVTLVDTPGFDDTNKSDLETLHAISEWLESKYRKDVCLTGLLYLHRITDNRMAGTPYRNLKMFGKLCGGEEEVGRKVVFVSTMWDKIASEKGRAREKELKQYWQAMINLGAKTAQSRGTKADSEKIIFDLLKSQEAQPANRPVLIQDELVGLNRSLVETEAAQTLYTDFQRLLKQHKQTLADLESAARDAQNPAKAQELQKQREVIEGQLQHTFDEARKLKLGWAKRFMRLFQKKAKGTGLELGGA</sequence>
<feature type="coiled-coil region" evidence="1">
    <location>
        <begin position="220"/>
        <end position="270"/>
    </location>
</feature>
<evidence type="ECO:0000256" key="1">
    <source>
        <dbReference type="SAM" id="Coils"/>
    </source>
</evidence>
<proteinExistence type="predicted"/>
<name>A0A9P6JRM3_9AGAR</name>
<protein>
    <submittedName>
        <fullName evidence="3">P-loop containing nucleoside triphosphate hydrolase protein</fullName>
    </submittedName>
</protein>
<dbReference type="InterPro" id="IPR006073">
    <property type="entry name" value="GTP-bd"/>
</dbReference>
<dbReference type="GO" id="GO:0005525">
    <property type="term" value="F:GTP binding"/>
    <property type="evidence" value="ECO:0007669"/>
    <property type="project" value="InterPro"/>
</dbReference>
<evidence type="ECO:0000313" key="3">
    <source>
        <dbReference type="EMBL" id="KAF9530972.1"/>
    </source>
</evidence>
<dbReference type="OrthoDB" id="8954335at2759"/>
<keyword evidence="1" id="KW-0175">Coiled coil</keyword>
<evidence type="ECO:0000313" key="4">
    <source>
        <dbReference type="Proteomes" id="UP000807306"/>
    </source>
</evidence>
<dbReference type="Pfam" id="PF01926">
    <property type="entry name" value="MMR_HSR1"/>
    <property type="match status" value="1"/>
</dbReference>
<accession>A0A9P6JRM3</accession>
<gene>
    <name evidence="3" type="ORF">CPB83DRAFT_892243</name>
</gene>
<dbReference type="EMBL" id="MU157837">
    <property type="protein sequence ID" value="KAF9530972.1"/>
    <property type="molecule type" value="Genomic_DNA"/>
</dbReference>
<reference evidence="3" key="1">
    <citation type="submission" date="2020-11" db="EMBL/GenBank/DDBJ databases">
        <authorList>
            <consortium name="DOE Joint Genome Institute"/>
            <person name="Ahrendt S."/>
            <person name="Riley R."/>
            <person name="Andreopoulos W."/>
            <person name="Labutti K."/>
            <person name="Pangilinan J."/>
            <person name="Ruiz-Duenas F.J."/>
            <person name="Barrasa J.M."/>
            <person name="Sanchez-Garcia M."/>
            <person name="Camarero S."/>
            <person name="Miyauchi S."/>
            <person name="Serrano A."/>
            <person name="Linde D."/>
            <person name="Babiker R."/>
            <person name="Drula E."/>
            <person name="Ayuso-Fernandez I."/>
            <person name="Pacheco R."/>
            <person name="Padilla G."/>
            <person name="Ferreira P."/>
            <person name="Barriuso J."/>
            <person name="Kellner H."/>
            <person name="Castanera R."/>
            <person name="Alfaro M."/>
            <person name="Ramirez L."/>
            <person name="Pisabarro A.G."/>
            <person name="Kuo A."/>
            <person name="Tritt A."/>
            <person name="Lipzen A."/>
            <person name="He G."/>
            <person name="Yan M."/>
            <person name="Ng V."/>
            <person name="Cullen D."/>
            <person name="Martin F."/>
            <person name="Rosso M.-N."/>
            <person name="Henrissat B."/>
            <person name="Hibbett D."/>
            <person name="Martinez A.T."/>
            <person name="Grigoriev I.V."/>
        </authorList>
    </citation>
    <scope>NUCLEOTIDE SEQUENCE</scope>
    <source>
        <strain evidence="3">CBS 506.95</strain>
    </source>
</reference>
<organism evidence="3 4">
    <name type="scientific">Crepidotus variabilis</name>
    <dbReference type="NCBI Taxonomy" id="179855"/>
    <lineage>
        <taxon>Eukaryota</taxon>
        <taxon>Fungi</taxon>
        <taxon>Dikarya</taxon>
        <taxon>Basidiomycota</taxon>
        <taxon>Agaricomycotina</taxon>
        <taxon>Agaricomycetes</taxon>
        <taxon>Agaricomycetidae</taxon>
        <taxon>Agaricales</taxon>
        <taxon>Agaricineae</taxon>
        <taxon>Crepidotaceae</taxon>
        <taxon>Crepidotus</taxon>
    </lineage>
</organism>
<comment type="caution">
    <text evidence="3">The sequence shown here is derived from an EMBL/GenBank/DDBJ whole genome shotgun (WGS) entry which is preliminary data.</text>
</comment>
<keyword evidence="3" id="KW-0378">Hydrolase</keyword>